<evidence type="ECO:0000313" key="2">
    <source>
        <dbReference type="Proteomes" id="UP000243053"/>
    </source>
</evidence>
<sequence>MNSNIAITITALSLSGCGSIGGYTESHRETKVSFSEYSAQTNNYLNKQTRLKVVQTGLVSGSTLLYSAQGSSSPISTDKSSFSITYPLWINESEVDDVEYAIDKYRQWQKQGTPDKYLLTLPINEYVSEWMNGVTFKFGLFSTKQGRDFLSVCYEFSESGTCTFTYMIDEQSVELLSNDLQKFKQHSFELGS</sequence>
<protein>
    <submittedName>
        <fullName evidence="1">Uncharacterized protein</fullName>
    </submittedName>
</protein>
<name>A0A1Y5ED52_COLPS</name>
<evidence type="ECO:0000313" key="1">
    <source>
        <dbReference type="EMBL" id="OUR79386.1"/>
    </source>
</evidence>
<dbReference type="EMBL" id="MAAF01000071">
    <property type="protein sequence ID" value="OUR79386.1"/>
    <property type="molecule type" value="Genomic_DNA"/>
</dbReference>
<dbReference type="AlphaFoldDB" id="A0A1Y5ED52"/>
<reference evidence="2" key="1">
    <citation type="journal article" date="2017" name="Proc. Natl. Acad. Sci. U.S.A.">
        <title>Simulation of Deepwater Horizon oil plume reveals substrate specialization within a complex community of hydrocarbon degraders.</title>
        <authorList>
            <person name="Hu P."/>
            <person name="Dubinsky E.A."/>
            <person name="Probst A.J."/>
            <person name="Wang J."/>
            <person name="Sieber C.M.K."/>
            <person name="Tom L.M."/>
            <person name="Gardinali P."/>
            <person name="Banfield J.F."/>
            <person name="Atlas R.M."/>
            <person name="Andersen G.L."/>
        </authorList>
    </citation>
    <scope>NUCLEOTIDE SEQUENCE [LARGE SCALE GENOMIC DNA]</scope>
</reference>
<dbReference type="Proteomes" id="UP000243053">
    <property type="component" value="Unassembled WGS sequence"/>
</dbReference>
<accession>A0A1Y5ED52</accession>
<proteinExistence type="predicted"/>
<organism evidence="1 2">
    <name type="scientific">Colwellia psychrerythraea</name>
    <name type="common">Vibrio psychroerythus</name>
    <dbReference type="NCBI Taxonomy" id="28229"/>
    <lineage>
        <taxon>Bacteria</taxon>
        <taxon>Pseudomonadati</taxon>
        <taxon>Pseudomonadota</taxon>
        <taxon>Gammaproteobacteria</taxon>
        <taxon>Alteromonadales</taxon>
        <taxon>Colwelliaceae</taxon>
        <taxon>Colwellia</taxon>
    </lineage>
</organism>
<gene>
    <name evidence="1" type="ORF">A9Q75_12025</name>
</gene>
<comment type="caution">
    <text evidence="1">The sequence shown here is derived from an EMBL/GenBank/DDBJ whole genome shotgun (WGS) entry which is preliminary data.</text>
</comment>